<dbReference type="Proteomes" id="UP000824189">
    <property type="component" value="Unassembled WGS sequence"/>
</dbReference>
<evidence type="ECO:0000313" key="3">
    <source>
        <dbReference type="Proteomes" id="UP000824189"/>
    </source>
</evidence>
<name>A0A9D1UQ63_9CORY</name>
<reference evidence="2" key="1">
    <citation type="journal article" date="2021" name="PeerJ">
        <title>Extensive microbial diversity within the chicken gut microbiome revealed by metagenomics and culture.</title>
        <authorList>
            <person name="Gilroy R."/>
            <person name="Ravi A."/>
            <person name="Getino M."/>
            <person name="Pursley I."/>
            <person name="Horton D.L."/>
            <person name="Alikhan N.F."/>
            <person name="Baker D."/>
            <person name="Gharbi K."/>
            <person name="Hall N."/>
            <person name="Watson M."/>
            <person name="Adriaenssens E.M."/>
            <person name="Foster-Nyarko E."/>
            <person name="Jarju S."/>
            <person name="Secka A."/>
            <person name="Antonio M."/>
            <person name="Oren A."/>
            <person name="Chaudhuri R.R."/>
            <person name="La Ragione R."/>
            <person name="Hildebrand F."/>
            <person name="Pallen M.J."/>
        </authorList>
    </citation>
    <scope>NUCLEOTIDE SEQUENCE</scope>
    <source>
        <strain evidence="2">4376</strain>
    </source>
</reference>
<keyword evidence="1" id="KW-1133">Transmembrane helix</keyword>
<sequence>MTIFEKTPVLELCVLLATIGLTAVLYFGNGPVFLSAFVSSFVLLPALVAPFISLIFLGLSNNEKKTFRTAGLMTLVGFILYGLTLLLDEYIAAALLVGAMSMLISTASMTLRHLLHSR</sequence>
<protein>
    <submittedName>
        <fullName evidence="2">Uncharacterized protein</fullName>
    </submittedName>
</protein>
<evidence type="ECO:0000256" key="1">
    <source>
        <dbReference type="SAM" id="Phobius"/>
    </source>
</evidence>
<accession>A0A9D1UQ63</accession>
<organism evidence="2 3">
    <name type="scientific">Candidatus Corynebacterium gallistercoris</name>
    <dbReference type="NCBI Taxonomy" id="2838530"/>
    <lineage>
        <taxon>Bacteria</taxon>
        <taxon>Bacillati</taxon>
        <taxon>Actinomycetota</taxon>
        <taxon>Actinomycetes</taxon>
        <taxon>Mycobacteriales</taxon>
        <taxon>Corynebacteriaceae</taxon>
        <taxon>Corynebacterium</taxon>
    </lineage>
</organism>
<proteinExistence type="predicted"/>
<dbReference type="AlphaFoldDB" id="A0A9D1UQ63"/>
<feature type="transmembrane region" description="Helical" evidence="1">
    <location>
        <begin position="66"/>
        <end position="84"/>
    </location>
</feature>
<feature type="transmembrane region" description="Helical" evidence="1">
    <location>
        <begin position="33"/>
        <end position="59"/>
    </location>
</feature>
<feature type="transmembrane region" description="Helical" evidence="1">
    <location>
        <begin position="90"/>
        <end position="111"/>
    </location>
</feature>
<keyword evidence="1" id="KW-0472">Membrane</keyword>
<gene>
    <name evidence="2" type="ORF">H9867_06605</name>
</gene>
<comment type="caution">
    <text evidence="2">The sequence shown here is derived from an EMBL/GenBank/DDBJ whole genome shotgun (WGS) entry which is preliminary data.</text>
</comment>
<keyword evidence="1" id="KW-0812">Transmembrane</keyword>
<reference evidence="2" key="2">
    <citation type="submission" date="2021-04" db="EMBL/GenBank/DDBJ databases">
        <authorList>
            <person name="Gilroy R."/>
        </authorList>
    </citation>
    <scope>NUCLEOTIDE SEQUENCE</scope>
    <source>
        <strain evidence="2">4376</strain>
    </source>
</reference>
<evidence type="ECO:0000313" key="2">
    <source>
        <dbReference type="EMBL" id="HIW96134.1"/>
    </source>
</evidence>
<feature type="transmembrane region" description="Helical" evidence="1">
    <location>
        <begin position="9"/>
        <end position="27"/>
    </location>
</feature>
<dbReference type="EMBL" id="DXFZ01000083">
    <property type="protein sequence ID" value="HIW96134.1"/>
    <property type="molecule type" value="Genomic_DNA"/>
</dbReference>